<evidence type="ECO:0000259" key="6">
    <source>
        <dbReference type="PROSITE" id="PS51339"/>
    </source>
</evidence>
<gene>
    <name evidence="7" type="primary">MTMR6</name>
</gene>
<feature type="binding site" evidence="5">
    <location>
        <begin position="337"/>
        <end position="343"/>
    </location>
    <ligand>
        <name>substrate</name>
    </ligand>
</feature>
<dbReference type="InterPro" id="IPR048994">
    <property type="entry name" value="PH-GRAM_MTMR6-9"/>
</dbReference>
<dbReference type="PANTHER" id="PTHR10807:SF34">
    <property type="entry name" value="MYOTUBULARIN-RELATED PROTEIN 6"/>
    <property type="match status" value="1"/>
</dbReference>
<proteinExistence type="inferred from homology"/>
<reference evidence="8" key="1">
    <citation type="journal article" date="2018" name="PLoS ONE">
        <title>Chinook salmon (Oncorhynchus tshawytscha) genome and transcriptome.</title>
        <authorList>
            <person name="Christensen K.A."/>
            <person name="Leong J.S."/>
            <person name="Sakhrani D."/>
            <person name="Biagi C.A."/>
            <person name="Minkley D.R."/>
            <person name="Withler R.E."/>
            <person name="Rondeau E.B."/>
            <person name="Koop B.F."/>
            <person name="Devlin R.H."/>
        </authorList>
    </citation>
    <scope>NUCLEOTIDE SEQUENCE [LARGE SCALE GENOMIC DNA]</scope>
</reference>
<protein>
    <recommendedName>
        <fullName evidence="6">Myotubularin phosphatase domain-containing protein</fullName>
    </recommendedName>
</protein>
<dbReference type="GO" id="GO:0106018">
    <property type="term" value="F:phosphatidylinositol-3,5-bisphosphate phosphatase activity"/>
    <property type="evidence" value="ECO:0007669"/>
    <property type="project" value="TreeGrafter"/>
</dbReference>
<dbReference type="FunFam" id="2.30.29.30:FF:000135">
    <property type="entry name" value="Myotubularin related protein 6"/>
    <property type="match status" value="1"/>
</dbReference>
<keyword evidence="2" id="KW-0378">Hydrolase</keyword>
<dbReference type="SUPFAM" id="SSF50729">
    <property type="entry name" value="PH domain-like"/>
    <property type="match status" value="1"/>
</dbReference>
<evidence type="ECO:0000313" key="8">
    <source>
        <dbReference type="Proteomes" id="UP000694402"/>
    </source>
</evidence>
<sequence>MEHIRTPKVEQVRLLDRFSNKSTSGTLHLTATHLIFVESNADGAQEIWILHHHIGSVEKLSLTTSGCPLVIQCRNFRVVHFVVQRERDCHDIYSSLLRLLRPVSYEELYAFSYNPKQNEQQREEGWQLIDLGAEFERMGVPCDQWQLTDVNRNYKICETYPRDLYVPITASKPIIVGSSKFRSKGRFPVLTYFYQEKKAAVCRCSQPLSGFSARCLEDESMLQAISKANHNSRFVYVMDTRPKLNAMANRAAGKGYENEDNYSNIRFQFVGIENIHVMRTSLQKLLEVVGTRSLSVNDYLLGLESSGWLRHVKAVVDAAIFLTKAVTVEGASVLVHCSDGWDRTAQVCSLGALLMDPFYRTIKGFMVLIEKDWISFGHKFADRCDQLDGDPKEVSPVFTQFLECVWQLTEQFPQAFEFNEWLLLQIHEHVHSCQYGNFLANNQRRREELQLKDRTHSLWVFLNNIDEYADSVSEFIRTCVEDVVPIATIKTFPNQKPWIDGSIRVKLKAQTTAFNQGKVTGNMTEYKQCSYSLHKAIKQAKRQYRDKVESQFNGSDTRGMWQGLQSITDYKKKTSPVTDQDVLLPGRLNNFFARFEDNTVPLTRPATKTCSP</sequence>
<evidence type="ECO:0000256" key="3">
    <source>
        <dbReference type="ARBA" id="ARBA00023098"/>
    </source>
</evidence>
<dbReference type="Ensembl" id="ENSOTST00005141917.1">
    <property type="protein sequence ID" value="ENSOTSP00005156527.1"/>
    <property type="gene ID" value="ENSOTSG00005006206.2"/>
</dbReference>
<dbReference type="Pfam" id="PF21098">
    <property type="entry name" value="PH-GRAM_MTMR6-like"/>
    <property type="match status" value="1"/>
</dbReference>
<accession>A0AAZ3STR6</accession>
<evidence type="ECO:0000313" key="7">
    <source>
        <dbReference type="Ensembl" id="ENSOTSP00005156527.1"/>
    </source>
</evidence>
<evidence type="ECO:0000256" key="1">
    <source>
        <dbReference type="ARBA" id="ARBA00007471"/>
    </source>
</evidence>
<dbReference type="PROSITE" id="PS51339">
    <property type="entry name" value="PPASE_MYOTUBULARIN"/>
    <property type="match status" value="1"/>
</dbReference>
<dbReference type="InterPro" id="IPR011993">
    <property type="entry name" value="PH-like_dom_sf"/>
</dbReference>
<dbReference type="GO" id="GO:0005635">
    <property type="term" value="C:nuclear envelope"/>
    <property type="evidence" value="ECO:0007669"/>
    <property type="project" value="TreeGrafter"/>
</dbReference>
<dbReference type="InterPro" id="IPR010569">
    <property type="entry name" value="Myotubularin-like_Pase_dom"/>
</dbReference>
<dbReference type="GeneTree" id="ENSGT00940000158055"/>
<dbReference type="InterPro" id="IPR029021">
    <property type="entry name" value="Prot-tyrosine_phosphatase-like"/>
</dbReference>
<dbReference type="PROSITE" id="PS00383">
    <property type="entry name" value="TYR_PHOSPHATASE_1"/>
    <property type="match status" value="1"/>
</dbReference>
<dbReference type="AlphaFoldDB" id="A0AAZ3STR6"/>
<dbReference type="Pfam" id="PF06602">
    <property type="entry name" value="Myotub-related"/>
    <property type="match status" value="1"/>
</dbReference>
<evidence type="ECO:0000256" key="5">
    <source>
        <dbReference type="PIRSR" id="PIRSR630564-2"/>
    </source>
</evidence>
<dbReference type="SUPFAM" id="SSF52799">
    <property type="entry name" value="(Phosphotyrosine protein) phosphatases II"/>
    <property type="match status" value="1"/>
</dbReference>
<dbReference type="GO" id="GO:0046856">
    <property type="term" value="P:phosphatidylinositol dephosphorylation"/>
    <property type="evidence" value="ECO:0007669"/>
    <property type="project" value="TreeGrafter"/>
</dbReference>
<evidence type="ECO:0000256" key="4">
    <source>
        <dbReference type="PIRSR" id="PIRSR630564-1"/>
    </source>
</evidence>
<dbReference type="GO" id="GO:0004438">
    <property type="term" value="F:phosphatidylinositol-3-phosphate phosphatase activity"/>
    <property type="evidence" value="ECO:0007669"/>
    <property type="project" value="TreeGrafter"/>
</dbReference>
<feature type="binding site" evidence="5">
    <location>
        <begin position="274"/>
        <end position="275"/>
    </location>
    <ligand>
        <name>substrate</name>
    </ligand>
</feature>
<dbReference type="Proteomes" id="UP000694402">
    <property type="component" value="Unassembled WGS sequence"/>
</dbReference>
<reference evidence="7" key="2">
    <citation type="submission" date="2025-08" db="UniProtKB">
        <authorList>
            <consortium name="Ensembl"/>
        </authorList>
    </citation>
    <scope>IDENTIFICATION</scope>
</reference>
<reference evidence="7" key="3">
    <citation type="submission" date="2025-09" db="UniProtKB">
        <authorList>
            <consortium name="Ensembl"/>
        </authorList>
    </citation>
    <scope>IDENTIFICATION</scope>
</reference>
<dbReference type="SMART" id="SM00404">
    <property type="entry name" value="PTPc_motif"/>
    <property type="match status" value="1"/>
</dbReference>
<feature type="domain" description="Myotubularin phosphatase" evidence="6">
    <location>
        <begin position="125"/>
        <end position="514"/>
    </location>
</feature>
<dbReference type="InterPro" id="IPR003595">
    <property type="entry name" value="Tyr_Pase_cat"/>
</dbReference>
<dbReference type="Gene3D" id="2.30.29.30">
    <property type="entry name" value="Pleckstrin-homology domain (PH domain)/Phosphotyrosine-binding domain (PTB)"/>
    <property type="match status" value="1"/>
</dbReference>
<feature type="active site" description="Phosphocysteine intermediate" evidence="4">
    <location>
        <position position="337"/>
    </location>
</feature>
<dbReference type="PANTHER" id="PTHR10807">
    <property type="entry name" value="MYOTUBULARIN-RELATED"/>
    <property type="match status" value="1"/>
</dbReference>
<comment type="similarity">
    <text evidence="1">Belongs to the protein-tyrosine phosphatase family. Non-receptor class myotubularin subfamily.</text>
</comment>
<dbReference type="InterPro" id="IPR016130">
    <property type="entry name" value="Tyr_Pase_AS"/>
</dbReference>
<keyword evidence="3" id="KW-0443">Lipid metabolism</keyword>
<name>A0AAZ3STR6_ONCTS</name>
<keyword evidence="8" id="KW-1185">Reference proteome</keyword>
<evidence type="ECO:0000256" key="2">
    <source>
        <dbReference type="ARBA" id="ARBA00022801"/>
    </source>
</evidence>
<organism evidence="7 8">
    <name type="scientific">Oncorhynchus tshawytscha</name>
    <name type="common">Chinook salmon</name>
    <name type="synonym">Salmo tshawytscha</name>
    <dbReference type="NCBI Taxonomy" id="74940"/>
    <lineage>
        <taxon>Eukaryota</taxon>
        <taxon>Metazoa</taxon>
        <taxon>Chordata</taxon>
        <taxon>Craniata</taxon>
        <taxon>Vertebrata</taxon>
        <taxon>Euteleostomi</taxon>
        <taxon>Actinopterygii</taxon>
        <taxon>Neopterygii</taxon>
        <taxon>Teleostei</taxon>
        <taxon>Protacanthopterygii</taxon>
        <taxon>Salmoniformes</taxon>
        <taxon>Salmonidae</taxon>
        <taxon>Salmoninae</taxon>
        <taxon>Oncorhynchus</taxon>
    </lineage>
</organism>
<dbReference type="InterPro" id="IPR030564">
    <property type="entry name" value="Myotubularin"/>
</dbReference>
<dbReference type="GO" id="GO:0005737">
    <property type="term" value="C:cytoplasm"/>
    <property type="evidence" value="ECO:0007669"/>
    <property type="project" value="TreeGrafter"/>
</dbReference>